<dbReference type="EMBL" id="LGGD01000237">
    <property type="protein sequence ID" value="KUK60363.1"/>
    <property type="molecule type" value="Genomic_DNA"/>
</dbReference>
<name>A0A101GKZ4_9EURY</name>
<dbReference type="Proteomes" id="UP000054323">
    <property type="component" value="Unassembled WGS sequence"/>
</dbReference>
<reference evidence="3" key="1">
    <citation type="journal article" date="2015" name="MBio">
        <title>Genome-Resolved Metagenomic Analysis Reveals Roles for Candidate Phyla and Other Microbial Community Members in Biogeochemical Transformations in Oil Reservoirs.</title>
        <authorList>
            <person name="Hu P."/>
            <person name="Tom L."/>
            <person name="Singh A."/>
            <person name="Thomas B.C."/>
            <person name="Baker B.J."/>
            <person name="Piceno Y.M."/>
            <person name="Andersen G.L."/>
            <person name="Banfield J.F."/>
        </authorList>
    </citation>
    <scope>NUCLEOTIDE SEQUENCE [LARGE SCALE GENOMIC DNA]</scope>
</reference>
<comment type="caution">
    <text evidence="2">The sequence shown here is derived from an EMBL/GenBank/DDBJ whole genome shotgun (WGS) entry which is preliminary data.</text>
</comment>
<proteinExistence type="predicted"/>
<sequence>MRTGTSIQFWRYAILTYPRGRRPRRQVRCLLMPGFWHGRRWSGNRTYLSARRGTGGGQVVPSRRYRQDELPPVGQGRDDDDRLPVLVDDLLHPEVPVVCVRDCVGVQCAYLVVRRGPGRELCLRERVHRSGEVGPAGHLWIPGEIDPGIPERRLPPLGIEVIGDYPALEYVLERLRKTVQRERCVDPPHPGKVLRHEVREECPRLRVSQRSPKFSAR</sequence>
<protein>
    <submittedName>
        <fullName evidence="2">Uncharacterized protein</fullName>
    </submittedName>
</protein>
<accession>A0A101GKZ4</accession>
<gene>
    <name evidence="2" type="ORF">XD82_1635</name>
</gene>
<evidence type="ECO:0000313" key="3">
    <source>
        <dbReference type="Proteomes" id="UP000054323"/>
    </source>
</evidence>
<organism evidence="2 3">
    <name type="scientific">Methanoculleus marisnigri</name>
    <dbReference type="NCBI Taxonomy" id="2198"/>
    <lineage>
        <taxon>Archaea</taxon>
        <taxon>Methanobacteriati</taxon>
        <taxon>Methanobacteriota</taxon>
        <taxon>Stenosarchaea group</taxon>
        <taxon>Methanomicrobia</taxon>
        <taxon>Methanomicrobiales</taxon>
        <taxon>Methanomicrobiaceae</taxon>
        <taxon>Methanoculleus</taxon>
    </lineage>
</organism>
<evidence type="ECO:0000256" key="1">
    <source>
        <dbReference type="SAM" id="MobiDB-lite"/>
    </source>
</evidence>
<evidence type="ECO:0000313" key="2">
    <source>
        <dbReference type="EMBL" id="KUK60363.1"/>
    </source>
</evidence>
<dbReference type="AlphaFoldDB" id="A0A101GKZ4"/>
<feature type="region of interest" description="Disordered" evidence="1">
    <location>
        <begin position="51"/>
        <end position="80"/>
    </location>
</feature>